<dbReference type="PANTHER" id="PTHR22878:SF69">
    <property type="entry name" value="DYNEIN HEAVY CHAIN"/>
    <property type="match status" value="1"/>
</dbReference>
<dbReference type="KEGG" id="tng:GSTEN00034149G001"/>
<dbReference type="GO" id="GO:0045505">
    <property type="term" value="F:dynein intermediate chain binding"/>
    <property type="evidence" value="ECO:0007669"/>
    <property type="project" value="InterPro"/>
</dbReference>
<dbReference type="Pfam" id="PF12781">
    <property type="entry name" value="AAA_9"/>
    <property type="match status" value="1"/>
</dbReference>
<dbReference type="InterPro" id="IPR027417">
    <property type="entry name" value="P-loop_NTPase"/>
</dbReference>
<dbReference type="InterPro" id="IPR026983">
    <property type="entry name" value="DHC"/>
</dbReference>
<dbReference type="PANTHER" id="PTHR22878">
    <property type="entry name" value="DYNEIN HEAVY CHAIN 6, AXONEMAL-LIKE-RELATED"/>
    <property type="match status" value="1"/>
</dbReference>
<dbReference type="Gene3D" id="3.40.50.300">
    <property type="entry name" value="P-loop containing nucleotide triphosphate hydrolases"/>
    <property type="match status" value="1"/>
</dbReference>
<dbReference type="GO" id="GO:0007018">
    <property type="term" value="P:microtubule-based movement"/>
    <property type="evidence" value="ECO:0007669"/>
    <property type="project" value="InterPro"/>
</dbReference>
<feature type="domain" description="Dynein heavy chain ATP-binding dynein motor region" evidence="1">
    <location>
        <begin position="29"/>
        <end position="83"/>
    </location>
</feature>
<gene>
    <name evidence="2" type="ORF">GSTENG00034149001</name>
</gene>
<dbReference type="EMBL" id="CAAE01015044">
    <property type="protein sequence ID" value="CAG12019.1"/>
    <property type="molecule type" value="Genomic_DNA"/>
</dbReference>
<proteinExistence type="predicted"/>
<evidence type="ECO:0000259" key="1">
    <source>
        <dbReference type="Pfam" id="PF12781"/>
    </source>
</evidence>
<dbReference type="OrthoDB" id="447173at2759"/>
<protein>
    <submittedName>
        <fullName evidence="2">(spotted green pufferfish) hypothetical protein</fullName>
    </submittedName>
</protein>
<dbReference type="InterPro" id="IPR035706">
    <property type="entry name" value="AAA_9"/>
</dbReference>
<sequence length="130" mass="14914">PLFLFQVLVPLTDGLDPILMLTDDATVAAWYNQSLPKNRKSIENATMLTTGGRWPLVTEPPQQGIQWIRNRLGTDLRVVLLRQGGTLTWLSFCRLKWRTVTQTTGCSSLEEWQQHLRHMDSPEAHWKTTS</sequence>
<reference evidence="2" key="1">
    <citation type="journal article" date="2004" name="Nature">
        <title>Genome duplication in the teleost fish Tetraodon nigroviridis reveals the early vertebrate proto-karyotype.</title>
        <authorList>
            <person name="Jaillon O."/>
            <person name="Aury J.-M."/>
            <person name="Brunet F."/>
            <person name="Petit J.-L."/>
            <person name="Stange-Thomann N."/>
            <person name="Mauceli E."/>
            <person name="Bouneau L."/>
            <person name="Fischer C."/>
            <person name="Ozouf-Costaz C."/>
            <person name="Bernot A."/>
            <person name="Nicaud S."/>
            <person name="Jaffe D."/>
            <person name="Fisher S."/>
            <person name="Lutfalla G."/>
            <person name="Dossat C."/>
            <person name="Segurens B."/>
            <person name="Dasilva C."/>
            <person name="Salanoubat M."/>
            <person name="Levy M."/>
            <person name="Boudet N."/>
            <person name="Castellano S."/>
            <person name="Anthouard V."/>
            <person name="Jubin C."/>
            <person name="Castelli V."/>
            <person name="Katinka M."/>
            <person name="Vacherie B."/>
            <person name="Biemont C."/>
            <person name="Skalli Z."/>
            <person name="Cattolico L."/>
            <person name="Poulain J."/>
            <person name="De Berardinis V."/>
            <person name="Cruaud C."/>
            <person name="Duprat S."/>
            <person name="Brottier P."/>
            <person name="Coutanceau J.-P."/>
            <person name="Gouzy J."/>
            <person name="Parra G."/>
            <person name="Lardier G."/>
            <person name="Chapple C."/>
            <person name="McKernan K.J."/>
            <person name="McEwan P."/>
            <person name="Bosak S."/>
            <person name="Kellis M."/>
            <person name="Volff J.-N."/>
            <person name="Guigo R."/>
            <person name="Zody M.C."/>
            <person name="Mesirov J."/>
            <person name="Lindblad-Toh K."/>
            <person name="Birren B."/>
            <person name="Nusbaum C."/>
            <person name="Kahn D."/>
            <person name="Robinson-Rechavi M."/>
            <person name="Laudet V."/>
            <person name="Schachter V."/>
            <person name="Quetier F."/>
            <person name="Saurin W."/>
            <person name="Scarpelli C."/>
            <person name="Wincker P."/>
            <person name="Lander E.S."/>
            <person name="Weissenbach J."/>
            <person name="Roest Crollius H."/>
        </authorList>
    </citation>
    <scope>NUCLEOTIDE SEQUENCE [LARGE SCALE GENOMIC DNA]</scope>
</reference>
<accession>Q4RHW3</accession>
<organism evidence="2">
    <name type="scientific">Tetraodon nigroviridis</name>
    <name type="common">Spotted green pufferfish</name>
    <name type="synonym">Chelonodon nigroviridis</name>
    <dbReference type="NCBI Taxonomy" id="99883"/>
    <lineage>
        <taxon>Eukaryota</taxon>
        <taxon>Metazoa</taxon>
        <taxon>Chordata</taxon>
        <taxon>Craniata</taxon>
        <taxon>Vertebrata</taxon>
        <taxon>Euteleostomi</taxon>
        <taxon>Actinopterygii</taxon>
        <taxon>Neopterygii</taxon>
        <taxon>Teleostei</taxon>
        <taxon>Neoteleostei</taxon>
        <taxon>Acanthomorphata</taxon>
        <taxon>Eupercaria</taxon>
        <taxon>Tetraodontiformes</taxon>
        <taxon>Tetradontoidea</taxon>
        <taxon>Tetraodontidae</taxon>
        <taxon>Tetraodon</taxon>
    </lineage>
</organism>
<evidence type="ECO:0000313" key="2">
    <source>
        <dbReference type="EMBL" id="CAG12019.1"/>
    </source>
</evidence>
<dbReference type="AlphaFoldDB" id="Q4RHW3"/>
<feature type="non-terminal residue" evidence="2">
    <location>
        <position position="1"/>
    </location>
</feature>
<comment type="caution">
    <text evidence="2">The sequence shown here is derived from an EMBL/GenBank/DDBJ whole genome shotgun (WGS) entry which is preliminary data.</text>
</comment>
<dbReference type="GO" id="GO:0030286">
    <property type="term" value="C:dynein complex"/>
    <property type="evidence" value="ECO:0007669"/>
    <property type="project" value="InterPro"/>
</dbReference>
<reference evidence="2" key="2">
    <citation type="submission" date="2004-02" db="EMBL/GenBank/DDBJ databases">
        <authorList>
            <consortium name="Genoscope"/>
            <consortium name="Whitehead Institute Centre for Genome Research"/>
        </authorList>
    </citation>
    <scope>NUCLEOTIDE SEQUENCE</scope>
</reference>
<name>Q4RHW3_TETNG</name>
<dbReference type="GO" id="GO:0051959">
    <property type="term" value="F:dynein light intermediate chain binding"/>
    <property type="evidence" value="ECO:0007669"/>
    <property type="project" value="InterPro"/>
</dbReference>